<keyword evidence="2" id="KW-0808">Transferase</keyword>
<dbReference type="GO" id="GO:0004687">
    <property type="term" value="F:myosin light chain kinase activity"/>
    <property type="evidence" value="ECO:0000318"/>
    <property type="project" value="GO_Central"/>
</dbReference>
<evidence type="ECO:0000256" key="5">
    <source>
        <dbReference type="ARBA" id="ARBA00022840"/>
    </source>
</evidence>
<dbReference type="InterPro" id="IPR008266">
    <property type="entry name" value="Tyr_kinase_AS"/>
</dbReference>
<evidence type="ECO:0000256" key="1">
    <source>
        <dbReference type="ARBA" id="ARBA00022527"/>
    </source>
</evidence>
<evidence type="ECO:0000313" key="8">
    <source>
        <dbReference type="Proteomes" id="UP000001593"/>
    </source>
</evidence>
<dbReference type="Gene3D" id="1.10.510.10">
    <property type="entry name" value="Transferase(Phosphotransferase) domain 1"/>
    <property type="match status" value="1"/>
</dbReference>
<reference evidence="7 8" key="1">
    <citation type="journal article" date="2007" name="Science">
        <title>Sea anemone genome reveals ancestral eumetazoan gene repertoire and genomic organization.</title>
        <authorList>
            <person name="Putnam N.H."/>
            <person name="Srivastava M."/>
            <person name="Hellsten U."/>
            <person name="Dirks B."/>
            <person name="Chapman J."/>
            <person name="Salamov A."/>
            <person name="Terry A."/>
            <person name="Shapiro H."/>
            <person name="Lindquist E."/>
            <person name="Kapitonov V.V."/>
            <person name="Jurka J."/>
            <person name="Genikhovich G."/>
            <person name="Grigoriev I.V."/>
            <person name="Lucas S.M."/>
            <person name="Steele R.E."/>
            <person name="Finnerty J.R."/>
            <person name="Technau U."/>
            <person name="Martindale M.Q."/>
            <person name="Rokhsar D.S."/>
        </authorList>
    </citation>
    <scope>NUCLEOTIDE SEQUENCE [LARGE SCALE GENOMIC DNA]</scope>
    <source>
        <strain evidence="8">CH2 X CH6</strain>
    </source>
</reference>
<dbReference type="InParanoid" id="A7RGL1"/>
<dbReference type="PROSITE" id="PS50011">
    <property type="entry name" value="PROTEIN_KINASE_DOM"/>
    <property type="match status" value="1"/>
</dbReference>
<proteinExistence type="predicted"/>
<dbReference type="PANTHER" id="PTHR24342:SF14">
    <property type="entry name" value="DEATH-ASSOCIATED PROTEIN KINASE DAPK-1"/>
    <property type="match status" value="1"/>
</dbReference>
<feature type="domain" description="Protein kinase" evidence="6">
    <location>
        <begin position="1"/>
        <end position="243"/>
    </location>
</feature>
<evidence type="ECO:0000256" key="4">
    <source>
        <dbReference type="ARBA" id="ARBA00022777"/>
    </source>
</evidence>
<dbReference type="PANTHER" id="PTHR24342">
    <property type="entry name" value="SERINE/THREONINE-PROTEIN KINASE 17"/>
    <property type="match status" value="1"/>
</dbReference>
<dbReference type="GO" id="GO:0007165">
    <property type="term" value="P:signal transduction"/>
    <property type="evidence" value="ECO:0000318"/>
    <property type="project" value="GO_Central"/>
</dbReference>
<evidence type="ECO:0000256" key="3">
    <source>
        <dbReference type="ARBA" id="ARBA00022741"/>
    </source>
</evidence>
<feature type="non-terminal residue" evidence="7">
    <location>
        <position position="1"/>
    </location>
</feature>
<dbReference type="Pfam" id="PF00069">
    <property type="entry name" value="Pkinase"/>
    <property type="match status" value="1"/>
</dbReference>
<dbReference type="HOGENOM" id="CLU_000288_63_0_1"/>
<dbReference type="GO" id="GO:0005524">
    <property type="term" value="F:ATP binding"/>
    <property type="evidence" value="ECO:0007669"/>
    <property type="project" value="UniProtKB-KW"/>
</dbReference>
<evidence type="ECO:0000259" key="6">
    <source>
        <dbReference type="PROSITE" id="PS50011"/>
    </source>
</evidence>
<dbReference type="KEGG" id="nve:5521826"/>
<accession>A7RGL1</accession>
<dbReference type="EMBL" id="DS469509">
    <property type="protein sequence ID" value="EDO49547.1"/>
    <property type="molecule type" value="Genomic_DNA"/>
</dbReference>
<sequence>GKFAVVKGCQDVTTQKDFVAKLIRYDEEDREDAVQEFSVHRGIDCNQVVRLHNAFLLRSYLVLIMDRLDGEDVLKFMSSKTKVTEEDAALVIRGILNALCYLHELNIVHLDIRPANIMVQGSDVKLIDFGNARKLKSRHGEVGVVVGNPSFTAPEVLSFEPVNMAADMWSVGIVTYALLSGQLPFPGDNDDAVEEAVKQARCTFVGRAFRSLTDHSKGFIEKLLYKIPSKRLEVAGALTHEWL</sequence>
<dbReference type="InterPro" id="IPR011009">
    <property type="entry name" value="Kinase-like_dom_sf"/>
</dbReference>
<keyword evidence="4" id="KW-0418">Kinase</keyword>
<dbReference type="SUPFAM" id="SSF56112">
    <property type="entry name" value="Protein kinase-like (PK-like)"/>
    <property type="match status" value="1"/>
</dbReference>
<name>A7RGL1_NEMVE</name>
<dbReference type="STRING" id="45351.A7RGL1"/>
<dbReference type="OMA" id="LCYLHEL"/>
<evidence type="ECO:0000313" key="7">
    <source>
        <dbReference type="EMBL" id="EDO49547.1"/>
    </source>
</evidence>
<dbReference type="AlphaFoldDB" id="A7RGL1"/>
<dbReference type="PROSITE" id="PS00109">
    <property type="entry name" value="PROTEIN_KINASE_TYR"/>
    <property type="match status" value="1"/>
</dbReference>
<dbReference type="InterPro" id="IPR000719">
    <property type="entry name" value="Prot_kinase_dom"/>
</dbReference>
<protein>
    <recommendedName>
        <fullName evidence="6">Protein kinase domain-containing protein</fullName>
    </recommendedName>
</protein>
<keyword evidence="1" id="KW-0723">Serine/threonine-protein kinase</keyword>
<dbReference type="Proteomes" id="UP000001593">
    <property type="component" value="Unassembled WGS sequence"/>
</dbReference>
<feature type="non-terminal residue" evidence="7">
    <location>
        <position position="243"/>
    </location>
</feature>
<dbReference type="Gene3D" id="3.30.200.20">
    <property type="entry name" value="Phosphorylase Kinase, domain 1"/>
    <property type="match status" value="1"/>
</dbReference>
<keyword evidence="3" id="KW-0547">Nucleotide-binding</keyword>
<dbReference type="GO" id="GO:0005737">
    <property type="term" value="C:cytoplasm"/>
    <property type="evidence" value="ECO:0000318"/>
    <property type="project" value="GO_Central"/>
</dbReference>
<organism evidence="7 8">
    <name type="scientific">Nematostella vectensis</name>
    <name type="common">Starlet sea anemone</name>
    <dbReference type="NCBI Taxonomy" id="45351"/>
    <lineage>
        <taxon>Eukaryota</taxon>
        <taxon>Metazoa</taxon>
        <taxon>Cnidaria</taxon>
        <taxon>Anthozoa</taxon>
        <taxon>Hexacorallia</taxon>
        <taxon>Actiniaria</taxon>
        <taxon>Edwardsiidae</taxon>
        <taxon>Nematostella</taxon>
    </lineage>
</organism>
<gene>
    <name evidence="7" type="ORF">NEMVEDRAFT_v1g80818</name>
</gene>
<keyword evidence="8" id="KW-1185">Reference proteome</keyword>
<evidence type="ECO:0000256" key="2">
    <source>
        <dbReference type="ARBA" id="ARBA00022679"/>
    </source>
</evidence>
<dbReference type="eggNOG" id="KOG0032">
    <property type="taxonomic scope" value="Eukaryota"/>
</dbReference>
<keyword evidence="5" id="KW-0067">ATP-binding</keyword>